<reference evidence="2 3" key="1">
    <citation type="submission" date="2019-04" db="EMBL/GenBank/DDBJ databases">
        <title>Friends and foes A comparative genomics study of 23 Aspergillus species from section Flavi.</title>
        <authorList>
            <consortium name="DOE Joint Genome Institute"/>
            <person name="Kjaerbolling I."/>
            <person name="Vesth T."/>
            <person name="Frisvad J.C."/>
            <person name="Nybo J.L."/>
            <person name="Theobald S."/>
            <person name="Kildgaard S."/>
            <person name="Isbrandt T."/>
            <person name="Kuo A."/>
            <person name="Sato A."/>
            <person name="Lyhne E.K."/>
            <person name="Kogle M.E."/>
            <person name="Wiebenga A."/>
            <person name="Kun R.S."/>
            <person name="Lubbers R.J."/>
            <person name="Makela M.R."/>
            <person name="Barry K."/>
            <person name="Chovatia M."/>
            <person name="Clum A."/>
            <person name="Daum C."/>
            <person name="Haridas S."/>
            <person name="He G."/>
            <person name="LaButti K."/>
            <person name="Lipzen A."/>
            <person name="Mondo S."/>
            <person name="Riley R."/>
            <person name="Salamov A."/>
            <person name="Simmons B.A."/>
            <person name="Magnuson J.K."/>
            <person name="Henrissat B."/>
            <person name="Mortensen U.H."/>
            <person name="Larsen T.O."/>
            <person name="Devries R.P."/>
            <person name="Grigoriev I.V."/>
            <person name="Machida M."/>
            <person name="Baker S.E."/>
            <person name="Andersen M.R."/>
        </authorList>
    </citation>
    <scope>NUCLEOTIDE SEQUENCE [LARGE SCALE GENOMIC DNA]</scope>
    <source>
        <strain evidence="2 3">IBT 18842</strain>
    </source>
</reference>
<keyword evidence="1" id="KW-0812">Transmembrane</keyword>
<protein>
    <submittedName>
        <fullName evidence="2">Uncharacterized protein</fullName>
    </submittedName>
</protein>
<gene>
    <name evidence="2" type="ORF">BDV25DRAFT_157127</name>
</gene>
<accession>A0A5N6TRU8</accession>
<evidence type="ECO:0000256" key="1">
    <source>
        <dbReference type="SAM" id="Phobius"/>
    </source>
</evidence>
<proteinExistence type="predicted"/>
<evidence type="ECO:0000313" key="3">
    <source>
        <dbReference type="Proteomes" id="UP000325780"/>
    </source>
</evidence>
<keyword evidence="1" id="KW-0472">Membrane</keyword>
<evidence type="ECO:0000313" key="2">
    <source>
        <dbReference type="EMBL" id="KAE8149014.1"/>
    </source>
</evidence>
<organism evidence="2 3">
    <name type="scientific">Aspergillus avenaceus</name>
    <dbReference type="NCBI Taxonomy" id="36643"/>
    <lineage>
        <taxon>Eukaryota</taxon>
        <taxon>Fungi</taxon>
        <taxon>Dikarya</taxon>
        <taxon>Ascomycota</taxon>
        <taxon>Pezizomycotina</taxon>
        <taxon>Eurotiomycetes</taxon>
        <taxon>Eurotiomycetidae</taxon>
        <taxon>Eurotiales</taxon>
        <taxon>Aspergillaceae</taxon>
        <taxon>Aspergillus</taxon>
        <taxon>Aspergillus subgen. Circumdati</taxon>
    </lineage>
</organism>
<feature type="transmembrane region" description="Helical" evidence="1">
    <location>
        <begin position="60"/>
        <end position="79"/>
    </location>
</feature>
<feature type="non-terminal residue" evidence="2">
    <location>
        <position position="106"/>
    </location>
</feature>
<dbReference type="EMBL" id="ML742138">
    <property type="protein sequence ID" value="KAE8149014.1"/>
    <property type="molecule type" value="Genomic_DNA"/>
</dbReference>
<name>A0A5N6TRU8_ASPAV</name>
<keyword evidence="1" id="KW-1133">Transmembrane helix</keyword>
<keyword evidence="3" id="KW-1185">Reference proteome</keyword>
<dbReference type="AlphaFoldDB" id="A0A5N6TRU8"/>
<dbReference type="Proteomes" id="UP000325780">
    <property type="component" value="Unassembled WGS sequence"/>
</dbReference>
<sequence>MSHFIPCYSPGRRAKVIAQSNIQPTTLCCKLDDPDISGSGKDSRRKQLTGKIKCFCGQHVVFLSPSITGLVVISIYALSHWTATRRISREQGTSPTLLSYTLNPSV</sequence>